<feature type="region of interest" description="Disordered" evidence="2">
    <location>
        <begin position="1"/>
        <end position="44"/>
    </location>
</feature>
<dbReference type="PANTHER" id="PTHR31170">
    <property type="entry name" value="BNAC04G53230D PROTEIN"/>
    <property type="match status" value="1"/>
</dbReference>
<feature type="compositionally biased region" description="Polar residues" evidence="2">
    <location>
        <begin position="1"/>
        <end position="11"/>
    </location>
</feature>
<reference evidence="4" key="1">
    <citation type="submission" date="2019-08" db="EMBL/GenBank/DDBJ databases">
        <title>Reference gene set and small RNA set construction with multiple tissues from Davidia involucrata Baill.</title>
        <authorList>
            <person name="Yang H."/>
            <person name="Zhou C."/>
            <person name="Li G."/>
            <person name="Wang J."/>
            <person name="Gao P."/>
            <person name="Wang M."/>
            <person name="Wang R."/>
            <person name="Zhao Y."/>
        </authorList>
    </citation>
    <scope>NUCLEOTIDE SEQUENCE</scope>
    <source>
        <tissue evidence="4">Mixed with DoveR01_LX</tissue>
    </source>
</reference>
<accession>A0A5B7B652</accession>
<keyword evidence="3" id="KW-0472">Membrane</keyword>
<evidence type="ECO:0000256" key="3">
    <source>
        <dbReference type="SAM" id="Phobius"/>
    </source>
</evidence>
<proteinExistence type="predicted"/>
<sequence length="461" mass="54077">MDRATQSSMTKEPNICHEKWSESIINSEGADGESQSQTEKPPRIRRVPHMLRDTKDFEKYYEPRFVSIGPCHYGKPELQQGENLKPLIANKFVSNDRQQLEDLYKKLLKNIKEVRECYDEKLKSELDDQKLAEMMLLDGCFVLYYIKCVAEEKIYISQLKMKSHVITFVRQDLFLLENQLPFFVLEVLMKNSRKTLTEDQWMQKINVFIQKNIMAPQNTELKEVQTLPPAHLLELLHRRMVPPRCYIYTLSKSVRFAFRSLKELTTVGIQLEPIETDHVTEIGYDRSILKIPCITVDESTRSKLLNLMAYEMCPDTPGELEFTTYVFFMNSFIDNADDVEKLRSAKILQQNCLHSDDDVAQLFNDIGANLGSIPFTYNYETFTKKIQYDYEEKKKRYDNDKMRRYMEDFLAQYFKNPWTVFALIGAVLALLFTGIQTCFQVWSPPTDCDGLCKHIKMTHHI</sequence>
<keyword evidence="3" id="KW-0812">Transmembrane</keyword>
<dbReference type="EMBL" id="GHES01033921">
    <property type="protein sequence ID" value="MPA64480.1"/>
    <property type="molecule type" value="Transcribed_RNA"/>
</dbReference>
<dbReference type="PANTHER" id="PTHR31170:SF25">
    <property type="entry name" value="BNAA09G04570D PROTEIN"/>
    <property type="match status" value="1"/>
</dbReference>
<evidence type="ECO:0000256" key="1">
    <source>
        <dbReference type="SAM" id="Coils"/>
    </source>
</evidence>
<keyword evidence="1" id="KW-0175">Coiled coil</keyword>
<evidence type="ECO:0000313" key="4">
    <source>
        <dbReference type="EMBL" id="MPA64480.1"/>
    </source>
</evidence>
<name>A0A5B7B652_DAVIN</name>
<feature type="transmembrane region" description="Helical" evidence="3">
    <location>
        <begin position="418"/>
        <end position="435"/>
    </location>
</feature>
<keyword evidence="3" id="KW-1133">Transmembrane helix</keyword>
<gene>
    <name evidence="4" type="ORF">Din_033921</name>
</gene>
<evidence type="ECO:0000256" key="2">
    <source>
        <dbReference type="SAM" id="MobiDB-lite"/>
    </source>
</evidence>
<dbReference type="Pfam" id="PF03140">
    <property type="entry name" value="DUF247"/>
    <property type="match status" value="1"/>
</dbReference>
<dbReference type="InterPro" id="IPR004158">
    <property type="entry name" value="DUF247_pln"/>
</dbReference>
<dbReference type="AlphaFoldDB" id="A0A5B7B652"/>
<feature type="coiled-coil region" evidence="1">
    <location>
        <begin position="90"/>
        <end position="117"/>
    </location>
</feature>
<organism evidence="4">
    <name type="scientific">Davidia involucrata</name>
    <name type="common">Dove tree</name>
    <dbReference type="NCBI Taxonomy" id="16924"/>
    <lineage>
        <taxon>Eukaryota</taxon>
        <taxon>Viridiplantae</taxon>
        <taxon>Streptophyta</taxon>
        <taxon>Embryophyta</taxon>
        <taxon>Tracheophyta</taxon>
        <taxon>Spermatophyta</taxon>
        <taxon>Magnoliopsida</taxon>
        <taxon>eudicotyledons</taxon>
        <taxon>Gunneridae</taxon>
        <taxon>Pentapetalae</taxon>
        <taxon>asterids</taxon>
        <taxon>Cornales</taxon>
        <taxon>Nyssaceae</taxon>
        <taxon>Davidia</taxon>
    </lineage>
</organism>
<protein>
    <submittedName>
        <fullName evidence="4">Uncharacterized protein</fullName>
    </submittedName>
</protein>